<organism evidence="2 3">
    <name type="scientific">Tricholomella constricta</name>
    <dbReference type="NCBI Taxonomy" id="117010"/>
    <lineage>
        <taxon>Eukaryota</taxon>
        <taxon>Fungi</taxon>
        <taxon>Dikarya</taxon>
        <taxon>Basidiomycota</taxon>
        <taxon>Agaricomycotina</taxon>
        <taxon>Agaricomycetes</taxon>
        <taxon>Agaricomycetidae</taxon>
        <taxon>Agaricales</taxon>
        <taxon>Tricholomatineae</taxon>
        <taxon>Lyophyllaceae</taxon>
        <taxon>Tricholomella</taxon>
    </lineage>
</organism>
<protein>
    <submittedName>
        <fullName evidence="2">Uncharacterized protein</fullName>
    </submittedName>
</protein>
<comment type="caution">
    <text evidence="2">The sequence shown here is derived from an EMBL/GenBank/DDBJ whole genome shotgun (WGS) entry which is preliminary data.</text>
</comment>
<sequence length="178" mass="19497">MPISAEPKFLVYKEETASFNVTIARNFSLSSELPHQSFPLHPSALTETITPTDTDTIPADNAKNQNMNPAISGIIGAACTLAFALVVGIIVAIWRRHRRRNNTERSSYMSFYKTQLETSTSSYAGLRSVIDEDVKSPSRGPALTLRTEPLMELGRVGASENQSLLSLPDNLYVPASII</sequence>
<accession>A0A8H5HCN6</accession>
<keyword evidence="1" id="KW-0812">Transmembrane</keyword>
<evidence type="ECO:0000313" key="2">
    <source>
        <dbReference type="EMBL" id="KAF5380824.1"/>
    </source>
</evidence>
<dbReference type="Proteomes" id="UP000565441">
    <property type="component" value="Unassembled WGS sequence"/>
</dbReference>
<dbReference type="EMBL" id="JAACJP010000012">
    <property type="protein sequence ID" value="KAF5380824.1"/>
    <property type="molecule type" value="Genomic_DNA"/>
</dbReference>
<keyword evidence="3" id="KW-1185">Reference proteome</keyword>
<evidence type="ECO:0000313" key="3">
    <source>
        <dbReference type="Proteomes" id="UP000565441"/>
    </source>
</evidence>
<reference evidence="2 3" key="1">
    <citation type="journal article" date="2020" name="ISME J.">
        <title>Uncovering the hidden diversity of litter-decomposition mechanisms in mushroom-forming fungi.</title>
        <authorList>
            <person name="Floudas D."/>
            <person name="Bentzer J."/>
            <person name="Ahren D."/>
            <person name="Johansson T."/>
            <person name="Persson P."/>
            <person name="Tunlid A."/>
        </authorList>
    </citation>
    <scope>NUCLEOTIDE SEQUENCE [LARGE SCALE GENOMIC DNA]</scope>
    <source>
        <strain evidence="2 3">CBS 661.87</strain>
    </source>
</reference>
<keyword evidence="1" id="KW-1133">Transmembrane helix</keyword>
<gene>
    <name evidence="2" type="ORF">D9615_004080</name>
</gene>
<evidence type="ECO:0000256" key="1">
    <source>
        <dbReference type="SAM" id="Phobius"/>
    </source>
</evidence>
<dbReference type="OrthoDB" id="10562451at2759"/>
<proteinExistence type="predicted"/>
<feature type="transmembrane region" description="Helical" evidence="1">
    <location>
        <begin position="70"/>
        <end position="94"/>
    </location>
</feature>
<keyword evidence="1" id="KW-0472">Membrane</keyword>
<dbReference type="AlphaFoldDB" id="A0A8H5HCN6"/>
<name>A0A8H5HCN6_9AGAR</name>